<dbReference type="KEGG" id="vg:26644926"/>
<keyword evidence="3" id="KW-1185">Reference proteome</keyword>
<sequence length="93" mass="10542">MIKLTFAGISVRAKTLDEAKVQMFDRVMNPALITTEYGEYIVQPGDTMYSIAYNLYGCGERWRTIAKLNRDTVKNASHILPGMVLKLPQMTEL</sequence>
<evidence type="ECO:0000313" key="3">
    <source>
        <dbReference type="Proteomes" id="UP000204614"/>
    </source>
</evidence>
<dbReference type="PANTHER" id="PTHR34700:SF4">
    <property type="entry name" value="PHAGE-LIKE ELEMENT PBSX PROTEIN XKDP"/>
    <property type="match status" value="1"/>
</dbReference>
<name>A0A0K0QSB5_9CAUD</name>
<dbReference type="CDD" id="cd00118">
    <property type="entry name" value="LysM"/>
    <property type="match status" value="1"/>
</dbReference>
<dbReference type="PROSITE" id="PS51782">
    <property type="entry name" value="LYSM"/>
    <property type="match status" value="1"/>
</dbReference>
<protein>
    <recommendedName>
        <fullName evidence="1">LysM domain-containing protein</fullName>
    </recommendedName>
</protein>
<dbReference type="InterPro" id="IPR018392">
    <property type="entry name" value="LysM"/>
</dbReference>
<dbReference type="SMART" id="SM00257">
    <property type="entry name" value="LysM"/>
    <property type="match status" value="1"/>
</dbReference>
<dbReference type="SUPFAM" id="SSF54106">
    <property type="entry name" value="LysM domain"/>
    <property type="match status" value="1"/>
</dbReference>
<organism evidence="2 3">
    <name type="scientific">Citrobacter phage IME-CF2</name>
    <dbReference type="NCBI Taxonomy" id="1673887"/>
    <lineage>
        <taxon>Viruses</taxon>
        <taxon>Duplodnaviria</taxon>
        <taxon>Heunggongvirae</taxon>
        <taxon>Uroviricota</taxon>
        <taxon>Caudoviricetes</taxon>
        <taxon>Pantevenvirales</taxon>
        <taxon>Straboviridae</taxon>
        <taxon>Pseudotevenvirus</taxon>
        <taxon>Pseudotevenvirus imecf2</taxon>
    </lineage>
</organism>
<proteinExistence type="predicted"/>
<dbReference type="RefSeq" id="YP_009218709.1">
    <property type="nucleotide sequence ID" value="NC_029013.1"/>
</dbReference>
<dbReference type="GeneID" id="26644926"/>
<dbReference type="Pfam" id="PF01476">
    <property type="entry name" value="LysM"/>
    <property type="match status" value="1"/>
</dbReference>
<evidence type="ECO:0000259" key="1">
    <source>
        <dbReference type="PROSITE" id="PS51782"/>
    </source>
</evidence>
<accession>A0A0K0QSB5</accession>
<dbReference type="Proteomes" id="UP000204614">
    <property type="component" value="Segment"/>
</dbReference>
<dbReference type="InterPro" id="IPR052196">
    <property type="entry name" value="Bact_Kbp"/>
</dbReference>
<evidence type="ECO:0000313" key="2">
    <source>
        <dbReference type="EMBL" id="AKR16017.1"/>
    </source>
</evidence>
<dbReference type="InterPro" id="IPR036779">
    <property type="entry name" value="LysM_dom_sf"/>
</dbReference>
<dbReference type="PANTHER" id="PTHR34700">
    <property type="entry name" value="POTASSIUM BINDING PROTEIN KBP"/>
    <property type="match status" value="1"/>
</dbReference>
<dbReference type="Gene3D" id="3.10.350.10">
    <property type="entry name" value="LysM domain"/>
    <property type="match status" value="1"/>
</dbReference>
<feature type="domain" description="LysM" evidence="1">
    <location>
        <begin position="38"/>
        <end position="87"/>
    </location>
</feature>
<dbReference type="EMBL" id="KR869820">
    <property type="protein sequence ID" value="AKR16017.1"/>
    <property type="molecule type" value="Genomic_DNA"/>
</dbReference>
<reference evidence="3" key="1">
    <citation type="submission" date="2015-05" db="EMBL/GenBank/DDBJ databases">
        <authorList>
            <person name="Liu X."/>
            <person name="Tong Y."/>
            <person name="Huang Y."/>
            <person name="An X."/>
            <person name="Mi Z."/>
            <person name="Zhang Z."/>
        </authorList>
    </citation>
    <scope>NUCLEOTIDE SEQUENCE [LARGE SCALE GENOMIC DNA]</scope>
</reference>